<feature type="compositionally biased region" description="Polar residues" evidence="2">
    <location>
        <begin position="155"/>
        <end position="164"/>
    </location>
</feature>
<evidence type="ECO:0000313" key="4">
    <source>
        <dbReference type="Proteomes" id="UP000284842"/>
    </source>
</evidence>
<dbReference type="InterPro" id="IPR036779">
    <property type="entry name" value="LysM_dom_sf"/>
</dbReference>
<dbReference type="AlphaFoldDB" id="A0A409VCU8"/>
<dbReference type="Gene3D" id="3.10.350.10">
    <property type="entry name" value="LysM domain"/>
    <property type="match status" value="1"/>
</dbReference>
<evidence type="ECO:0000256" key="2">
    <source>
        <dbReference type="SAM" id="MobiDB-lite"/>
    </source>
</evidence>
<reference evidence="3 4" key="1">
    <citation type="journal article" date="2018" name="Evol. Lett.">
        <title>Horizontal gene cluster transfer increased hallucinogenic mushroom diversity.</title>
        <authorList>
            <person name="Reynolds H.T."/>
            <person name="Vijayakumar V."/>
            <person name="Gluck-Thaler E."/>
            <person name="Korotkin H.B."/>
            <person name="Matheny P.B."/>
            <person name="Slot J.C."/>
        </authorList>
    </citation>
    <scope>NUCLEOTIDE SEQUENCE [LARGE SCALE GENOMIC DNA]</scope>
    <source>
        <strain evidence="3 4">2629</strain>
    </source>
</reference>
<feature type="coiled-coil region" evidence="1">
    <location>
        <begin position="269"/>
        <end position="298"/>
    </location>
</feature>
<keyword evidence="4" id="KW-1185">Reference proteome</keyword>
<dbReference type="EMBL" id="NHTK01006094">
    <property type="protein sequence ID" value="PPQ64139.1"/>
    <property type="molecule type" value="Genomic_DNA"/>
</dbReference>
<sequence length="394" mass="43730">MDVIIDPSTTLCLACSASLPPNLRSKTSQTKLHTTNCCKRPICPSCIESNPRLARYDPCLMCLQGVDLVSASSSRSPGMLSPRSPPLLGRLNERSVNLNGAMRDEDAFIVGDEHSDDEEVDEEVIRDDVTSTDSIPSSAPPGYDEAGMQPPAITDSAQHSSTSLAAEPVERTTDDQWLPLDLSSMNLPPTPSELDSFEAQERKSRSAPYKYYLNKTDTLQGLSLRFAVDAREICKLNLLPTSTIRTTPHLLHTRAFLLLPPSAKPHPSLELTKEEEARREEEIVRERAETRLQTLMKEVDWRVAKAYVAVASIEDEALVKLKLKEEGTSRAKGVTALALERYLDDEEWEARERRLGRTPLDITHGNPPSPFKIDSPSISKLLASESGSRDRDRK</sequence>
<feature type="region of interest" description="Disordered" evidence="2">
    <location>
        <begin position="354"/>
        <end position="394"/>
    </location>
</feature>
<organism evidence="3 4">
    <name type="scientific">Panaeolus cyanescens</name>
    <dbReference type="NCBI Taxonomy" id="181874"/>
    <lineage>
        <taxon>Eukaryota</taxon>
        <taxon>Fungi</taxon>
        <taxon>Dikarya</taxon>
        <taxon>Basidiomycota</taxon>
        <taxon>Agaricomycotina</taxon>
        <taxon>Agaricomycetes</taxon>
        <taxon>Agaricomycetidae</taxon>
        <taxon>Agaricales</taxon>
        <taxon>Agaricineae</taxon>
        <taxon>Galeropsidaceae</taxon>
        <taxon>Panaeolus</taxon>
    </lineage>
</organism>
<dbReference type="Proteomes" id="UP000284842">
    <property type="component" value="Unassembled WGS sequence"/>
</dbReference>
<accession>A0A409VCU8</accession>
<feature type="compositionally biased region" description="Acidic residues" evidence="2">
    <location>
        <begin position="114"/>
        <end position="125"/>
    </location>
</feature>
<evidence type="ECO:0008006" key="5">
    <source>
        <dbReference type="Google" id="ProtNLM"/>
    </source>
</evidence>
<keyword evidence="1" id="KW-0175">Coiled coil</keyword>
<gene>
    <name evidence="3" type="ORF">CVT24_008769</name>
</gene>
<evidence type="ECO:0000313" key="3">
    <source>
        <dbReference type="EMBL" id="PPQ64139.1"/>
    </source>
</evidence>
<name>A0A409VCU8_9AGAR</name>
<dbReference type="InParanoid" id="A0A409VCU8"/>
<comment type="caution">
    <text evidence="3">The sequence shown here is derived from an EMBL/GenBank/DDBJ whole genome shotgun (WGS) entry which is preliminary data.</text>
</comment>
<proteinExistence type="predicted"/>
<feature type="region of interest" description="Disordered" evidence="2">
    <location>
        <begin position="112"/>
        <end position="173"/>
    </location>
</feature>
<protein>
    <recommendedName>
        <fullName evidence="5">LysM domain-containing protein</fullName>
    </recommendedName>
</protein>
<evidence type="ECO:0000256" key="1">
    <source>
        <dbReference type="SAM" id="Coils"/>
    </source>
</evidence>
<dbReference type="OrthoDB" id="2107166at2759"/>